<evidence type="ECO:0000313" key="8">
    <source>
        <dbReference type="Proteomes" id="UP000460435"/>
    </source>
</evidence>
<dbReference type="SUPFAM" id="SSF103473">
    <property type="entry name" value="MFS general substrate transporter"/>
    <property type="match status" value="1"/>
</dbReference>
<dbReference type="GO" id="GO:0005886">
    <property type="term" value="C:plasma membrane"/>
    <property type="evidence" value="ECO:0007669"/>
    <property type="project" value="UniProtKB-SubCell"/>
</dbReference>
<evidence type="ECO:0000256" key="5">
    <source>
        <dbReference type="SAM" id="Phobius"/>
    </source>
</evidence>
<gene>
    <name evidence="7" type="ORF">F7O44_24640</name>
</gene>
<reference evidence="7 8" key="1">
    <citation type="submission" date="2019-11" db="EMBL/GenBank/DDBJ databases">
        <authorList>
            <person name="Li X.-J."/>
            <person name="Feng X.-M."/>
        </authorList>
    </citation>
    <scope>NUCLEOTIDE SEQUENCE [LARGE SCALE GENOMIC DNA]</scope>
    <source>
        <strain evidence="7 8">XMNu-373</strain>
    </source>
</reference>
<feature type="transmembrane region" description="Helical" evidence="5">
    <location>
        <begin position="28"/>
        <end position="46"/>
    </location>
</feature>
<accession>A0A7K3MAH3</accession>
<dbReference type="InterPro" id="IPR020846">
    <property type="entry name" value="MFS_dom"/>
</dbReference>
<feature type="transmembrane region" description="Helical" evidence="5">
    <location>
        <begin position="281"/>
        <end position="304"/>
    </location>
</feature>
<evidence type="ECO:0000256" key="4">
    <source>
        <dbReference type="ARBA" id="ARBA00023136"/>
    </source>
</evidence>
<evidence type="ECO:0000256" key="2">
    <source>
        <dbReference type="ARBA" id="ARBA00022692"/>
    </source>
</evidence>
<feature type="domain" description="Major facilitator superfamily (MFS) profile" evidence="6">
    <location>
        <begin position="32"/>
        <end position="467"/>
    </location>
</feature>
<feature type="transmembrane region" description="Helical" evidence="5">
    <location>
        <begin position="126"/>
        <end position="143"/>
    </location>
</feature>
<dbReference type="Gene3D" id="1.20.1250.20">
    <property type="entry name" value="MFS general substrate transporter like domains"/>
    <property type="match status" value="2"/>
</dbReference>
<proteinExistence type="predicted"/>
<dbReference type="PANTHER" id="PTHR23501:SF154">
    <property type="entry name" value="MULTIDRUG-EFFLUX TRANSPORTER RV1634-RELATED"/>
    <property type="match status" value="1"/>
</dbReference>
<evidence type="ECO:0000256" key="3">
    <source>
        <dbReference type="ARBA" id="ARBA00022989"/>
    </source>
</evidence>
<organism evidence="7 8">
    <name type="scientific">Phytoactinopolyspora mesophila</name>
    <dbReference type="NCBI Taxonomy" id="2650750"/>
    <lineage>
        <taxon>Bacteria</taxon>
        <taxon>Bacillati</taxon>
        <taxon>Actinomycetota</taxon>
        <taxon>Actinomycetes</taxon>
        <taxon>Jiangellales</taxon>
        <taxon>Jiangellaceae</taxon>
        <taxon>Phytoactinopolyspora</taxon>
    </lineage>
</organism>
<dbReference type="AlphaFoldDB" id="A0A7K3MAH3"/>
<feature type="transmembrane region" description="Helical" evidence="5">
    <location>
        <begin position="98"/>
        <end position="120"/>
    </location>
</feature>
<feature type="transmembrane region" description="Helical" evidence="5">
    <location>
        <begin position="221"/>
        <end position="240"/>
    </location>
</feature>
<comment type="subcellular location">
    <subcellularLocation>
        <location evidence="1">Cell membrane</location>
        <topology evidence="1">Multi-pass membrane protein</topology>
    </subcellularLocation>
</comment>
<dbReference type="RefSeq" id="WP_162452986.1">
    <property type="nucleotide sequence ID" value="NZ_WLZY01000011.1"/>
</dbReference>
<evidence type="ECO:0000256" key="1">
    <source>
        <dbReference type="ARBA" id="ARBA00004651"/>
    </source>
</evidence>
<feature type="transmembrane region" description="Helical" evidence="5">
    <location>
        <begin position="441"/>
        <end position="463"/>
    </location>
</feature>
<dbReference type="Pfam" id="PF07690">
    <property type="entry name" value="MFS_1"/>
    <property type="match status" value="1"/>
</dbReference>
<keyword evidence="8" id="KW-1185">Reference proteome</keyword>
<feature type="transmembrane region" description="Helical" evidence="5">
    <location>
        <begin position="246"/>
        <end position="269"/>
    </location>
</feature>
<feature type="transmembrane region" description="Helical" evidence="5">
    <location>
        <begin position="66"/>
        <end position="86"/>
    </location>
</feature>
<dbReference type="PANTHER" id="PTHR23501">
    <property type="entry name" value="MAJOR FACILITATOR SUPERFAMILY"/>
    <property type="match status" value="1"/>
</dbReference>
<feature type="transmembrane region" description="Helical" evidence="5">
    <location>
        <begin position="415"/>
        <end position="435"/>
    </location>
</feature>
<evidence type="ECO:0000259" key="6">
    <source>
        <dbReference type="PROSITE" id="PS50850"/>
    </source>
</evidence>
<dbReference type="InterPro" id="IPR036259">
    <property type="entry name" value="MFS_trans_sf"/>
</dbReference>
<name>A0A7K3MAH3_9ACTN</name>
<feature type="transmembrane region" description="Helical" evidence="5">
    <location>
        <begin position="310"/>
        <end position="332"/>
    </location>
</feature>
<protein>
    <submittedName>
        <fullName evidence="7">MFS transporter</fullName>
    </submittedName>
</protein>
<sequence>MTTTDRPARTVVEPAQPASGPERIFDRAHAAVTVGAVSLVTLMAYQSLAVTTAMPAVAEAIGGLNLYGLAFGAPLATSLIGMAFSGGWTDARGPARPLLAGSALFAAGIVIAGLAPSMAMVAVGRGIQGLGSGQMLVALYVLVARVYPEHLRPRIFAAFAAAWVLPALIGPTISGLIVEHIGWRWVFLSVAGLVPLATMSLRPGLRQLDGGGSGSLRSALLTGRLAWATVAGLSACTLHMAGQSSIVVAALLLGIGGIGVAMSVARLLPSGTFRAAHGLPALVMLRGLAAAAFLGAEVFIPLLLVREHGLSPALAGLVLTISAVTWSFASWLQGRGFLPDRRQRLRIGMTLLTVGIFGTGLLVVAAVPIPLGIALWAFGGLGMGLVYPTLSVLVLSLSTPEEQGRNSSSMQIADALFTTLALALSGTVFAALLTYSNTWPYLAGFALSSSLAAAGIVVAGRIVPRLSR</sequence>
<evidence type="ECO:0000313" key="7">
    <source>
        <dbReference type="EMBL" id="NDL60266.1"/>
    </source>
</evidence>
<feature type="transmembrane region" description="Helical" evidence="5">
    <location>
        <begin position="155"/>
        <end position="177"/>
    </location>
</feature>
<dbReference type="GO" id="GO:0022857">
    <property type="term" value="F:transmembrane transporter activity"/>
    <property type="evidence" value="ECO:0007669"/>
    <property type="project" value="InterPro"/>
</dbReference>
<dbReference type="Proteomes" id="UP000460435">
    <property type="component" value="Unassembled WGS sequence"/>
</dbReference>
<comment type="caution">
    <text evidence="7">The sequence shown here is derived from an EMBL/GenBank/DDBJ whole genome shotgun (WGS) entry which is preliminary data.</text>
</comment>
<keyword evidence="3 5" id="KW-1133">Transmembrane helix</keyword>
<feature type="transmembrane region" description="Helical" evidence="5">
    <location>
        <begin position="344"/>
        <end position="367"/>
    </location>
</feature>
<dbReference type="InterPro" id="IPR011701">
    <property type="entry name" value="MFS"/>
</dbReference>
<feature type="transmembrane region" description="Helical" evidence="5">
    <location>
        <begin position="373"/>
        <end position="395"/>
    </location>
</feature>
<dbReference type="EMBL" id="WLZY01000011">
    <property type="protein sequence ID" value="NDL60266.1"/>
    <property type="molecule type" value="Genomic_DNA"/>
</dbReference>
<dbReference type="PROSITE" id="PS50850">
    <property type="entry name" value="MFS"/>
    <property type="match status" value="1"/>
</dbReference>
<feature type="transmembrane region" description="Helical" evidence="5">
    <location>
        <begin position="183"/>
        <end position="201"/>
    </location>
</feature>
<keyword evidence="4 5" id="KW-0472">Membrane</keyword>
<keyword evidence="2 5" id="KW-0812">Transmembrane</keyword>